<name>A0A164WF79_9AGAM</name>
<accession>A0A164WF79</accession>
<dbReference type="EMBL" id="KV419403">
    <property type="protein sequence ID" value="KZS95000.1"/>
    <property type="molecule type" value="Genomic_DNA"/>
</dbReference>
<organism evidence="1 2">
    <name type="scientific">Sistotremastrum niveocremeum HHB9708</name>
    <dbReference type="NCBI Taxonomy" id="1314777"/>
    <lineage>
        <taxon>Eukaryota</taxon>
        <taxon>Fungi</taxon>
        <taxon>Dikarya</taxon>
        <taxon>Basidiomycota</taxon>
        <taxon>Agaricomycotina</taxon>
        <taxon>Agaricomycetes</taxon>
        <taxon>Sistotremastrales</taxon>
        <taxon>Sistotremastraceae</taxon>
        <taxon>Sertulicium</taxon>
        <taxon>Sertulicium niveocremeum</taxon>
    </lineage>
</organism>
<gene>
    <name evidence="1" type="ORF">SISNIDRAFT_484515</name>
</gene>
<keyword evidence="2" id="KW-1185">Reference proteome</keyword>
<evidence type="ECO:0000313" key="2">
    <source>
        <dbReference type="Proteomes" id="UP000076722"/>
    </source>
</evidence>
<proteinExistence type="predicted"/>
<sequence>MPEIHGTLFLDGKNLAGNFQLNPIKTFVFDGSIGTAIIKESIHTPAVLIYENENQLRGVHKFQAVFGHTQVTVTIDDGVKFSGKINKPFGPIITAHGEGRWATYHPAAQTTLTVQESDN</sequence>
<evidence type="ECO:0000313" key="1">
    <source>
        <dbReference type="EMBL" id="KZS95000.1"/>
    </source>
</evidence>
<dbReference type="AlphaFoldDB" id="A0A164WF79"/>
<protein>
    <submittedName>
        <fullName evidence="1">Uncharacterized protein</fullName>
    </submittedName>
</protein>
<dbReference type="Proteomes" id="UP000076722">
    <property type="component" value="Unassembled WGS sequence"/>
</dbReference>
<reference evidence="1 2" key="1">
    <citation type="journal article" date="2016" name="Mol. Biol. Evol.">
        <title>Comparative Genomics of Early-Diverging Mushroom-Forming Fungi Provides Insights into the Origins of Lignocellulose Decay Capabilities.</title>
        <authorList>
            <person name="Nagy L.G."/>
            <person name="Riley R."/>
            <person name="Tritt A."/>
            <person name="Adam C."/>
            <person name="Daum C."/>
            <person name="Floudas D."/>
            <person name="Sun H."/>
            <person name="Yadav J.S."/>
            <person name="Pangilinan J."/>
            <person name="Larsson K.H."/>
            <person name="Matsuura K."/>
            <person name="Barry K."/>
            <person name="Labutti K."/>
            <person name="Kuo R."/>
            <person name="Ohm R.A."/>
            <person name="Bhattacharya S.S."/>
            <person name="Shirouzu T."/>
            <person name="Yoshinaga Y."/>
            <person name="Martin F.M."/>
            <person name="Grigoriev I.V."/>
            <person name="Hibbett D.S."/>
        </authorList>
    </citation>
    <scope>NUCLEOTIDE SEQUENCE [LARGE SCALE GENOMIC DNA]</scope>
    <source>
        <strain evidence="1 2">HHB9708</strain>
    </source>
</reference>